<evidence type="ECO:0000259" key="5">
    <source>
        <dbReference type="PROSITE" id="PS51387"/>
    </source>
</evidence>
<keyword evidence="4" id="KW-0560">Oxidoreductase</keyword>
<comment type="caution">
    <text evidence="6">The sequence shown here is derived from an EMBL/GenBank/DDBJ whole genome shotgun (WGS) entry which is preliminary data.</text>
</comment>
<dbReference type="Gene3D" id="3.30.465.10">
    <property type="match status" value="1"/>
</dbReference>
<reference evidence="6 7" key="1">
    <citation type="submission" date="2015-09" db="EMBL/GenBank/DDBJ databases">
        <title>Host preference determinants of Valsa canker pathogens revealed by comparative genomics.</title>
        <authorList>
            <person name="Yin Z."/>
            <person name="Huang L."/>
        </authorList>
    </citation>
    <scope>NUCLEOTIDE SEQUENCE [LARGE SCALE GENOMIC DNA]</scope>
    <source>
        <strain evidence="6 7">YSFL</strain>
    </source>
</reference>
<evidence type="ECO:0000256" key="2">
    <source>
        <dbReference type="ARBA" id="ARBA00022630"/>
    </source>
</evidence>
<evidence type="ECO:0000256" key="1">
    <source>
        <dbReference type="ARBA" id="ARBA00005466"/>
    </source>
</evidence>
<dbReference type="STRING" id="252740.A0A423WDL0"/>
<dbReference type="AlphaFoldDB" id="A0A423WDL0"/>
<dbReference type="InterPro" id="IPR006094">
    <property type="entry name" value="Oxid_FAD_bind_N"/>
</dbReference>
<sequence>MASPNILSELSNTLSSGSRILSDQKSPDFVSSLQRWSDYGLQVPSAIIQPASEQDIVLTVQTLLKASIPFVLATGGNSRYSTIDQHGVVLDLGRYKGVDVDAAKNLATVKGGTLMKELQLALHPHKQLAAVGNANTLGVIPYYIGGGTTHYKPFVGFAAENIIAAKLITAKGELVEVSEAQHPELLWGVRGAGQFLGLVTELTIRTYPYSRLGNDQGQRMCGTYVFLPHQADAVGAALQPILESKEYITAGHVVVGMAPPDMKHQVLMVAPEVFASADEATKLLQPLSDLGPIMQALQPSTFDKHSDHLDYLCAKGDFKRVTQIGLAGWTTENLTDLIKLHSELVSTCPDAVMSAFSFQWNTPSKIERSGNTSFGLEDVDYWLNLTSWYKNEANHGTVEDITNRAQAAVRSGVDEQDYISYTNIGREDPITYRYKGVDRLEKLKALKKQWDPAGIFTTEFL</sequence>
<evidence type="ECO:0000313" key="6">
    <source>
        <dbReference type="EMBL" id="ROW01494.1"/>
    </source>
</evidence>
<dbReference type="Gene3D" id="3.40.462.20">
    <property type="match status" value="1"/>
</dbReference>
<dbReference type="GO" id="GO:0016491">
    <property type="term" value="F:oxidoreductase activity"/>
    <property type="evidence" value="ECO:0007669"/>
    <property type="project" value="UniProtKB-KW"/>
</dbReference>
<dbReference type="InterPro" id="IPR036318">
    <property type="entry name" value="FAD-bd_PCMH-like_sf"/>
</dbReference>
<dbReference type="Pfam" id="PF01565">
    <property type="entry name" value="FAD_binding_4"/>
    <property type="match status" value="1"/>
</dbReference>
<dbReference type="PANTHER" id="PTHR42973">
    <property type="entry name" value="BINDING OXIDOREDUCTASE, PUTATIVE (AFU_ORTHOLOGUE AFUA_1G17690)-RELATED"/>
    <property type="match status" value="1"/>
</dbReference>
<protein>
    <recommendedName>
        <fullName evidence="5">FAD-binding PCMH-type domain-containing protein</fullName>
    </recommendedName>
</protein>
<dbReference type="SUPFAM" id="SSF56176">
    <property type="entry name" value="FAD-binding/transporter-associated domain-like"/>
    <property type="match status" value="1"/>
</dbReference>
<feature type="domain" description="FAD-binding PCMH-type" evidence="5">
    <location>
        <begin position="40"/>
        <end position="209"/>
    </location>
</feature>
<gene>
    <name evidence="6" type="ORF">VSDG_02063</name>
</gene>
<evidence type="ECO:0000313" key="7">
    <source>
        <dbReference type="Proteomes" id="UP000284375"/>
    </source>
</evidence>
<evidence type="ECO:0000256" key="4">
    <source>
        <dbReference type="ARBA" id="ARBA00023002"/>
    </source>
</evidence>
<dbReference type="InterPro" id="IPR016167">
    <property type="entry name" value="FAD-bd_PCMH_sub1"/>
</dbReference>
<comment type="similarity">
    <text evidence="1">Belongs to the oxygen-dependent FAD-linked oxidoreductase family.</text>
</comment>
<dbReference type="EMBL" id="LJZO01000006">
    <property type="protein sequence ID" value="ROW01494.1"/>
    <property type="molecule type" value="Genomic_DNA"/>
</dbReference>
<dbReference type="Proteomes" id="UP000284375">
    <property type="component" value="Unassembled WGS sequence"/>
</dbReference>
<evidence type="ECO:0000256" key="3">
    <source>
        <dbReference type="ARBA" id="ARBA00022827"/>
    </source>
</evidence>
<organism evidence="6 7">
    <name type="scientific">Cytospora chrysosperma</name>
    <name type="common">Cytospora canker fungus</name>
    <name type="synonym">Sphaeria chrysosperma</name>
    <dbReference type="NCBI Taxonomy" id="252740"/>
    <lineage>
        <taxon>Eukaryota</taxon>
        <taxon>Fungi</taxon>
        <taxon>Dikarya</taxon>
        <taxon>Ascomycota</taxon>
        <taxon>Pezizomycotina</taxon>
        <taxon>Sordariomycetes</taxon>
        <taxon>Sordariomycetidae</taxon>
        <taxon>Diaporthales</taxon>
        <taxon>Cytosporaceae</taxon>
        <taxon>Cytospora</taxon>
    </lineage>
</organism>
<dbReference type="InterPro" id="IPR016166">
    <property type="entry name" value="FAD-bd_PCMH"/>
</dbReference>
<dbReference type="Gene3D" id="3.30.43.10">
    <property type="entry name" value="Uridine Diphospho-n-acetylenolpyruvylglucosamine Reductase, domain 2"/>
    <property type="match status" value="1"/>
</dbReference>
<dbReference type="InterPro" id="IPR016169">
    <property type="entry name" value="FAD-bd_PCMH_sub2"/>
</dbReference>
<name>A0A423WDL0_CYTCH</name>
<dbReference type="PANTHER" id="PTHR42973:SF7">
    <property type="entry name" value="FAD-BINDING PCMH-TYPE DOMAIN-CONTAINING PROTEIN"/>
    <property type="match status" value="1"/>
</dbReference>
<dbReference type="GO" id="GO:0071949">
    <property type="term" value="F:FAD binding"/>
    <property type="evidence" value="ECO:0007669"/>
    <property type="project" value="InterPro"/>
</dbReference>
<dbReference type="PROSITE" id="PS51387">
    <property type="entry name" value="FAD_PCMH"/>
    <property type="match status" value="1"/>
</dbReference>
<keyword evidence="7" id="KW-1185">Reference proteome</keyword>
<accession>A0A423WDL0</accession>
<proteinExistence type="inferred from homology"/>
<dbReference type="OrthoDB" id="415825at2759"/>
<keyword evidence="3" id="KW-0274">FAD</keyword>
<dbReference type="InterPro" id="IPR050416">
    <property type="entry name" value="FAD-linked_Oxidoreductase"/>
</dbReference>
<keyword evidence="2" id="KW-0285">Flavoprotein</keyword>